<proteinExistence type="inferred from homology"/>
<evidence type="ECO:0000256" key="4">
    <source>
        <dbReference type="ARBA" id="ARBA00022989"/>
    </source>
</evidence>
<evidence type="ECO:0000313" key="10">
    <source>
        <dbReference type="Proteomes" id="UP000613740"/>
    </source>
</evidence>
<evidence type="ECO:0000256" key="1">
    <source>
        <dbReference type="ARBA" id="ARBA00004141"/>
    </source>
</evidence>
<evidence type="ECO:0000256" key="5">
    <source>
        <dbReference type="ARBA" id="ARBA00023136"/>
    </source>
</evidence>
<protein>
    <recommendedName>
        <fullName evidence="8">Peptidase S54 rhomboid domain-containing protein</fullName>
    </recommendedName>
</protein>
<feature type="transmembrane region" description="Helical" evidence="7">
    <location>
        <begin position="46"/>
        <end position="65"/>
    </location>
</feature>
<organism evidence="9 10">
    <name type="scientific">Chlamydomonas schloesseri</name>
    <dbReference type="NCBI Taxonomy" id="2026947"/>
    <lineage>
        <taxon>Eukaryota</taxon>
        <taxon>Viridiplantae</taxon>
        <taxon>Chlorophyta</taxon>
        <taxon>core chlorophytes</taxon>
        <taxon>Chlorophyceae</taxon>
        <taxon>CS clade</taxon>
        <taxon>Chlamydomonadales</taxon>
        <taxon>Chlamydomonadaceae</taxon>
        <taxon>Chlamydomonas</taxon>
    </lineage>
</organism>
<dbReference type="GO" id="GO:0004252">
    <property type="term" value="F:serine-type endopeptidase activity"/>
    <property type="evidence" value="ECO:0007669"/>
    <property type="project" value="InterPro"/>
</dbReference>
<feature type="region of interest" description="Disordered" evidence="6">
    <location>
        <begin position="195"/>
        <end position="247"/>
    </location>
</feature>
<dbReference type="AlphaFoldDB" id="A0A835W7Z6"/>
<dbReference type="SUPFAM" id="SSF144091">
    <property type="entry name" value="Rhomboid-like"/>
    <property type="match status" value="1"/>
</dbReference>
<dbReference type="InterPro" id="IPR022764">
    <property type="entry name" value="Peptidase_S54_rhomboid_dom"/>
</dbReference>
<keyword evidence="4 7" id="KW-1133">Transmembrane helix</keyword>
<evidence type="ECO:0000313" key="9">
    <source>
        <dbReference type="EMBL" id="KAG2439031.1"/>
    </source>
</evidence>
<accession>A0A835W7Z6</accession>
<feature type="compositionally biased region" description="Low complexity" evidence="6">
    <location>
        <begin position="233"/>
        <end position="245"/>
    </location>
</feature>
<keyword evidence="3 7" id="KW-0812">Transmembrane</keyword>
<evidence type="ECO:0000256" key="6">
    <source>
        <dbReference type="SAM" id="MobiDB-lite"/>
    </source>
</evidence>
<feature type="transmembrane region" description="Helical" evidence="7">
    <location>
        <begin position="157"/>
        <end position="175"/>
    </location>
</feature>
<dbReference type="InterPro" id="IPR035952">
    <property type="entry name" value="Rhomboid-like_sf"/>
</dbReference>
<comment type="subcellular location">
    <subcellularLocation>
        <location evidence="1">Membrane</location>
        <topology evidence="1">Multi-pass membrane protein</topology>
    </subcellularLocation>
</comment>
<sequence>MDGSLDSVDLEEGRRQLGATGESWERKTRTRMRRVPDANVRRVRPLYVYVIYYCFICVYLASAWLEATDGYLAVSVLRDGLVNDHLAVAAGQVPRLATAGFVCDSPLELFMQLATLLTVGAEAEALLGHSLFWAVYWLCNLAGSLADAVGSELPVTYGPANAAAGVVGALVAFYVRNWALEERIDSEREAARAERRATVAASLGPSSTTASRDGAESDGGGTPLSSRDGDGTGSSSRSAGSSSSSKMEEAEAEVELLPFWSIKLSARMSATARGALNVLGSLVVASQGLLEFGDASRSASWLGLIAAFWTGGLLTFFAGPHYEVQVERLPTPAQAAAAKAAAAAAAAAAAPEGAGPSASTSAVAGTAAEGGGGSGSKAAAAAAAAMSRAVAWSAKQQPAKADADGLRVVDICPPARRPGVLFGAVGVLAAGIGAWLAYMGVDM</sequence>
<keyword evidence="10" id="KW-1185">Reference proteome</keyword>
<gene>
    <name evidence="9" type="ORF">HYH02_006559</name>
</gene>
<evidence type="ECO:0000256" key="7">
    <source>
        <dbReference type="SAM" id="Phobius"/>
    </source>
</evidence>
<feature type="domain" description="Peptidase S54 rhomboid" evidence="8">
    <location>
        <begin position="91"/>
        <end position="180"/>
    </location>
</feature>
<dbReference type="Pfam" id="PF01694">
    <property type="entry name" value="Rhomboid"/>
    <property type="match status" value="1"/>
</dbReference>
<reference evidence="9" key="1">
    <citation type="journal article" date="2020" name="bioRxiv">
        <title>Comparative genomics of Chlamydomonas.</title>
        <authorList>
            <person name="Craig R.J."/>
            <person name="Hasan A.R."/>
            <person name="Ness R.W."/>
            <person name="Keightley P.D."/>
        </authorList>
    </citation>
    <scope>NUCLEOTIDE SEQUENCE</scope>
    <source>
        <strain evidence="9">CCAP 11/173</strain>
    </source>
</reference>
<feature type="transmembrane region" description="Helical" evidence="7">
    <location>
        <begin position="420"/>
        <end position="441"/>
    </location>
</feature>
<dbReference type="GO" id="GO:0016020">
    <property type="term" value="C:membrane"/>
    <property type="evidence" value="ECO:0007669"/>
    <property type="project" value="UniProtKB-SubCell"/>
</dbReference>
<keyword evidence="5 7" id="KW-0472">Membrane</keyword>
<comment type="caution">
    <text evidence="9">The sequence shown here is derived from an EMBL/GenBank/DDBJ whole genome shotgun (WGS) entry which is preliminary data.</text>
</comment>
<evidence type="ECO:0000256" key="2">
    <source>
        <dbReference type="ARBA" id="ARBA00009045"/>
    </source>
</evidence>
<name>A0A835W7Z6_9CHLO</name>
<evidence type="ECO:0000259" key="8">
    <source>
        <dbReference type="Pfam" id="PF01694"/>
    </source>
</evidence>
<dbReference type="OrthoDB" id="541479at2759"/>
<dbReference type="Gene3D" id="1.20.1540.10">
    <property type="entry name" value="Rhomboid-like"/>
    <property type="match status" value="1"/>
</dbReference>
<evidence type="ECO:0000256" key="3">
    <source>
        <dbReference type="ARBA" id="ARBA00022692"/>
    </source>
</evidence>
<dbReference type="EMBL" id="JAEHOD010000041">
    <property type="protein sequence ID" value="KAG2439031.1"/>
    <property type="molecule type" value="Genomic_DNA"/>
</dbReference>
<comment type="similarity">
    <text evidence="2">Belongs to the peptidase S54 family.</text>
</comment>
<dbReference type="Proteomes" id="UP000613740">
    <property type="component" value="Unassembled WGS sequence"/>
</dbReference>